<feature type="transmembrane region" description="Helical" evidence="2">
    <location>
        <begin position="442"/>
        <end position="463"/>
    </location>
</feature>
<feature type="transmembrane region" description="Helical" evidence="2">
    <location>
        <begin position="126"/>
        <end position="146"/>
    </location>
</feature>
<feature type="transmembrane region" description="Helical" evidence="2">
    <location>
        <begin position="348"/>
        <end position="377"/>
    </location>
</feature>
<feature type="transmembrane region" description="Helical" evidence="2">
    <location>
        <begin position="249"/>
        <end position="271"/>
    </location>
</feature>
<feature type="transmembrane region" description="Helical" evidence="2">
    <location>
        <begin position="566"/>
        <end position="585"/>
    </location>
</feature>
<feature type="transmembrane region" description="Helical" evidence="2">
    <location>
        <begin position="70"/>
        <end position="90"/>
    </location>
</feature>
<name>A0ABV3G956_MICGL</name>
<evidence type="ECO:0000256" key="2">
    <source>
        <dbReference type="SAM" id="Phobius"/>
    </source>
</evidence>
<accession>A0ABV3G956</accession>
<feature type="transmembrane region" description="Helical" evidence="2">
    <location>
        <begin position="102"/>
        <end position="120"/>
    </location>
</feature>
<feature type="transmembrane region" description="Helical" evidence="2">
    <location>
        <begin position="475"/>
        <end position="495"/>
    </location>
</feature>
<keyword evidence="4" id="KW-1185">Reference proteome</keyword>
<dbReference type="RefSeq" id="WP_358130415.1">
    <property type="nucleotide sequence ID" value="NZ_JBFALK010000002.1"/>
</dbReference>
<protein>
    <submittedName>
        <fullName evidence="3">Uncharacterized protein</fullName>
    </submittedName>
</protein>
<keyword evidence="2" id="KW-0472">Membrane</keyword>
<evidence type="ECO:0000313" key="3">
    <source>
        <dbReference type="EMBL" id="MEV0968117.1"/>
    </source>
</evidence>
<feature type="transmembrane region" description="Helical" evidence="2">
    <location>
        <begin position="158"/>
        <end position="182"/>
    </location>
</feature>
<keyword evidence="2" id="KW-0812">Transmembrane</keyword>
<organism evidence="3 4">
    <name type="scientific">Microtetraspora glauca</name>
    <dbReference type="NCBI Taxonomy" id="1996"/>
    <lineage>
        <taxon>Bacteria</taxon>
        <taxon>Bacillati</taxon>
        <taxon>Actinomycetota</taxon>
        <taxon>Actinomycetes</taxon>
        <taxon>Streptosporangiales</taxon>
        <taxon>Streptosporangiaceae</taxon>
        <taxon>Microtetraspora</taxon>
    </lineage>
</organism>
<sequence>MDTGPLVKNSPATSGKYAGTARQNIPSARRSRLNRFSRSILRQRWLPAAFLGSFTVAALCFYGVSVPDIAVFATYVALGLALPGVLVIRSLYGGARSLAEEIALGLALGYALEVLAYIPARAAGMPLLVLAWPVGTYTLFLIVPRLRRHWRGSHRRGVPLWWSWSIALTVAYLVAWSAVAFYRANALTWPALGLSNVDASFHLSLIGELKHHMPPTTPGVAGEPLFYHWFVHAEMAATSWVTGIEPVVLLLRLAMLPMLAVLVVLVGTIALRVMKTRFAALLAVVAAIFMAAPSLYLGSNGIFTWGGIQDAAWNSPSQTFGAALFAPVVLLLVEILEGRSRTGGRWMLFAVFLVALMGAKATYLPLLTVGLAAVAAVEAAKNRRWPRSPLLALGMTAACFLCAQIVLFQGARQGLSLSLLVLPAHVWRDLTGQADPPALTAAIGLILVYLMSWGITWSGVLGLLSRPRLLARPAVVIMVSMGAAGLGMALLFGNQALDQLYFLRATFPYMGIVAVYGLVVLVRATRVSRVRVASMAGVGLAFAYLIPLACGVEIPQPQGRSAVLLFLPYVVLLLLVGATAIALIARRGAAGFALTLSMAAAMGLPAEAHARVLSVTHATTRAEPAGAPATSTETAVPRGALTAGRWLRDHSDADDMVATNGHCRWGYEADYCDGRHSWVSALTERRVLLEGWTYTVTNWDRPQPGHQRKATEFWDTDRLRSNDQAFLQPSRESIRRLRARYGVRWLFADERNTGREHGIANYAILRFRSGDFAVYEIPDDPR</sequence>
<proteinExistence type="predicted"/>
<gene>
    <name evidence="3" type="ORF">AB0I59_05745</name>
</gene>
<evidence type="ECO:0000313" key="4">
    <source>
        <dbReference type="Proteomes" id="UP001551675"/>
    </source>
</evidence>
<dbReference type="EMBL" id="JBFALK010000002">
    <property type="protein sequence ID" value="MEV0968117.1"/>
    <property type="molecule type" value="Genomic_DNA"/>
</dbReference>
<evidence type="ECO:0000256" key="1">
    <source>
        <dbReference type="SAM" id="MobiDB-lite"/>
    </source>
</evidence>
<feature type="transmembrane region" description="Helical" evidence="2">
    <location>
        <begin position="45"/>
        <end position="64"/>
    </location>
</feature>
<feature type="region of interest" description="Disordered" evidence="1">
    <location>
        <begin position="1"/>
        <end position="21"/>
    </location>
</feature>
<feature type="transmembrane region" description="Helical" evidence="2">
    <location>
        <begin position="389"/>
        <end position="407"/>
    </location>
</feature>
<reference evidence="3 4" key="1">
    <citation type="submission" date="2024-06" db="EMBL/GenBank/DDBJ databases">
        <title>The Natural Products Discovery Center: Release of the First 8490 Sequenced Strains for Exploring Actinobacteria Biosynthetic Diversity.</title>
        <authorList>
            <person name="Kalkreuter E."/>
            <person name="Kautsar S.A."/>
            <person name="Yang D."/>
            <person name="Bader C.D."/>
            <person name="Teijaro C.N."/>
            <person name="Fluegel L."/>
            <person name="Davis C.M."/>
            <person name="Simpson J.R."/>
            <person name="Lauterbach L."/>
            <person name="Steele A.D."/>
            <person name="Gui C."/>
            <person name="Meng S."/>
            <person name="Li G."/>
            <person name="Viehrig K."/>
            <person name="Ye F."/>
            <person name="Su P."/>
            <person name="Kiefer A.F."/>
            <person name="Nichols A."/>
            <person name="Cepeda A.J."/>
            <person name="Yan W."/>
            <person name="Fan B."/>
            <person name="Jiang Y."/>
            <person name="Adhikari A."/>
            <person name="Zheng C.-J."/>
            <person name="Schuster L."/>
            <person name="Cowan T.M."/>
            <person name="Smanski M.J."/>
            <person name="Chevrette M.G."/>
            <person name="De Carvalho L.P.S."/>
            <person name="Shen B."/>
        </authorList>
    </citation>
    <scope>NUCLEOTIDE SEQUENCE [LARGE SCALE GENOMIC DNA]</scope>
    <source>
        <strain evidence="3 4">NPDC050100</strain>
    </source>
</reference>
<feature type="transmembrane region" description="Helical" evidence="2">
    <location>
        <begin position="278"/>
        <end position="297"/>
    </location>
</feature>
<comment type="caution">
    <text evidence="3">The sequence shown here is derived from an EMBL/GenBank/DDBJ whole genome shotgun (WGS) entry which is preliminary data.</text>
</comment>
<feature type="transmembrane region" description="Helical" evidence="2">
    <location>
        <begin position="501"/>
        <end position="522"/>
    </location>
</feature>
<dbReference type="Proteomes" id="UP001551675">
    <property type="component" value="Unassembled WGS sequence"/>
</dbReference>
<feature type="transmembrane region" description="Helical" evidence="2">
    <location>
        <begin position="534"/>
        <end position="554"/>
    </location>
</feature>
<keyword evidence="2" id="KW-1133">Transmembrane helix</keyword>